<evidence type="ECO:0000313" key="17">
    <source>
        <dbReference type="EMBL" id="TYH19980.1"/>
    </source>
</evidence>
<dbReference type="PROSITE" id="PS50011">
    <property type="entry name" value="PROTEIN_KINASE_DOM"/>
    <property type="match status" value="1"/>
</dbReference>
<feature type="binding site" evidence="12">
    <location>
        <position position="520"/>
    </location>
    <ligand>
        <name>ATP</name>
        <dbReference type="ChEBI" id="CHEBI:30616"/>
    </ligand>
</feature>
<comment type="subcellular location">
    <subcellularLocation>
        <location evidence="1">Membrane</location>
        <topology evidence="1">Single-pass type I membrane protein</topology>
    </subcellularLocation>
</comment>
<evidence type="ECO:0000256" key="1">
    <source>
        <dbReference type="ARBA" id="ARBA00004479"/>
    </source>
</evidence>
<feature type="region of interest" description="Disordered" evidence="14">
    <location>
        <begin position="771"/>
        <end position="804"/>
    </location>
</feature>
<dbReference type="PANTHER" id="PTHR34121:SF1">
    <property type="entry name" value="FILAMIN-A-INTERACTING PROTEIN 1"/>
    <property type="match status" value="1"/>
</dbReference>
<dbReference type="EMBL" id="CM017692">
    <property type="protein sequence ID" value="TYH19980.1"/>
    <property type="molecule type" value="Genomic_DNA"/>
</dbReference>
<feature type="compositionally biased region" description="Basic and acidic residues" evidence="14">
    <location>
        <begin position="1422"/>
        <end position="1440"/>
    </location>
</feature>
<evidence type="ECO:0000256" key="15">
    <source>
        <dbReference type="SAM" id="Phobius"/>
    </source>
</evidence>
<feature type="domain" description="Protein kinase" evidence="16">
    <location>
        <begin position="492"/>
        <end position="765"/>
    </location>
</feature>
<dbReference type="InterPro" id="IPR008271">
    <property type="entry name" value="Ser/Thr_kinase_AS"/>
</dbReference>
<dbReference type="SUPFAM" id="SSF56112">
    <property type="entry name" value="Protein kinase-like (PK-like)"/>
    <property type="match status" value="1"/>
</dbReference>
<dbReference type="InterPro" id="IPR011009">
    <property type="entry name" value="Kinase-like_dom_sf"/>
</dbReference>
<feature type="transmembrane region" description="Helical" evidence="15">
    <location>
        <begin position="406"/>
        <end position="430"/>
    </location>
</feature>
<dbReference type="Pfam" id="PF07714">
    <property type="entry name" value="PK_Tyr_Ser-Thr"/>
    <property type="match status" value="1"/>
</dbReference>
<evidence type="ECO:0000313" key="18">
    <source>
        <dbReference type="Proteomes" id="UP000323506"/>
    </source>
</evidence>
<keyword evidence="18" id="KW-1185">Reference proteome</keyword>
<evidence type="ECO:0000256" key="6">
    <source>
        <dbReference type="ARBA" id="ARBA00022741"/>
    </source>
</evidence>
<dbReference type="InterPro" id="IPR000719">
    <property type="entry name" value="Prot_kinase_dom"/>
</dbReference>
<dbReference type="FunFam" id="3.30.200.20:FF:000039">
    <property type="entry name" value="receptor-like protein kinase FERONIA"/>
    <property type="match status" value="1"/>
</dbReference>
<dbReference type="FunFam" id="2.60.120.430:FF:000001">
    <property type="entry name" value="Receptor-like protein kinase FERONIA"/>
    <property type="match status" value="1"/>
</dbReference>
<accession>A0A5D2GR25</accession>
<keyword evidence="11" id="KW-0325">Glycoprotein</keyword>
<dbReference type="FunFam" id="2.60.120.430:FF:000005">
    <property type="entry name" value="Putative receptor-like protein kinase"/>
    <property type="match status" value="1"/>
</dbReference>
<evidence type="ECO:0000259" key="16">
    <source>
        <dbReference type="PROSITE" id="PS50011"/>
    </source>
</evidence>
<gene>
    <name evidence="17" type="ORF">ES288_A05G395500v1</name>
</gene>
<dbReference type="CDD" id="cd14066">
    <property type="entry name" value="STKc_IRAK"/>
    <property type="match status" value="1"/>
</dbReference>
<dbReference type="SMART" id="SM00220">
    <property type="entry name" value="S_TKc"/>
    <property type="match status" value="1"/>
</dbReference>
<keyword evidence="8 12" id="KW-0067">ATP-binding</keyword>
<dbReference type="FunFam" id="1.10.510.10:FF:000252">
    <property type="entry name" value="Receptor-like protein kinase FERONIA"/>
    <property type="match status" value="1"/>
</dbReference>
<dbReference type="GO" id="GO:0004674">
    <property type="term" value="F:protein serine/threonine kinase activity"/>
    <property type="evidence" value="ECO:0007669"/>
    <property type="project" value="UniProtKB-KW"/>
</dbReference>
<evidence type="ECO:0000256" key="9">
    <source>
        <dbReference type="ARBA" id="ARBA00022989"/>
    </source>
</evidence>
<dbReference type="Proteomes" id="UP000323506">
    <property type="component" value="Chromosome A05"/>
</dbReference>
<dbReference type="GO" id="GO:0005524">
    <property type="term" value="F:ATP binding"/>
    <property type="evidence" value="ECO:0007669"/>
    <property type="project" value="UniProtKB-UniRule"/>
</dbReference>
<evidence type="ECO:0000256" key="13">
    <source>
        <dbReference type="SAM" id="Coils"/>
    </source>
</evidence>
<evidence type="ECO:0000256" key="5">
    <source>
        <dbReference type="ARBA" id="ARBA00022729"/>
    </source>
</evidence>
<evidence type="ECO:0000256" key="10">
    <source>
        <dbReference type="ARBA" id="ARBA00023136"/>
    </source>
</evidence>
<feature type="region of interest" description="Disordered" evidence="14">
    <location>
        <begin position="1392"/>
        <end position="1448"/>
    </location>
</feature>
<evidence type="ECO:0000256" key="11">
    <source>
        <dbReference type="ARBA" id="ARBA00023180"/>
    </source>
</evidence>
<dbReference type="GO" id="GO:0016020">
    <property type="term" value="C:membrane"/>
    <property type="evidence" value="ECO:0007669"/>
    <property type="project" value="UniProtKB-SubCell"/>
</dbReference>
<protein>
    <recommendedName>
        <fullName evidence="16">Protein kinase domain-containing protein</fullName>
    </recommendedName>
</protein>
<dbReference type="Gene3D" id="2.60.120.430">
    <property type="entry name" value="Galactose-binding lectin"/>
    <property type="match status" value="2"/>
</dbReference>
<organism evidence="17 18">
    <name type="scientific">Gossypium darwinii</name>
    <name type="common">Darwin's cotton</name>
    <name type="synonym">Gossypium barbadense var. darwinii</name>
    <dbReference type="NCBI Taxonomy" id="34276"/>
    <lineage>
        <taxon>Eukaryota</taxon>
        <taxon>Viridiplantae</taxon>
        <taxon>Streptophyta</taxon>
        <taxon>Embryophyta</taxon>
        <taxon>Tracheophyta</taxon>
        <taxon>Spermatophyta</taxon>
        <taxon>Magnoliopsida</taxon>
        <taxon>eudicotyledons</taxon>
        <taxon>Gunneridae</taxon>
        <taxon>Pentapetalae</taxon>
        <taxon>rosids</taxon>
        <taxon>malvids</taxon>
        <taxon>Malvales</taxon>
        <taxon>Malvaceae</taxon>
        <taxon>Malvoideae</taxon>
        <taxon>Gossypium</taxon>
    </lineage>
</organism>
<keyword evidence="5" id="KW-0732">Signal</keyword>
<dbReference type="PROSITE" id="PS00107">
    <property type="entry name" value="PROTEIN_KINASE_ATP"/>
    <property type="match status" value="1"/>
</dbReference>
<keyword evidence="2" id="KW-0723">Serine/threonine-protein kinase</keyword>
<proteinExistence type="predicted"/>
<evidence type="ECO:0000256" key="3">
    <source>
        <dbReference type="ARBA" id="ARBA00022679"/>
    </source>
</evidence>
<dbReference type="InterPro" id="IPR017441">
    <property type="entry name" value="Protein_kinase_ATP_BS"/>
</dbReference>
<feature type="compositionally biased region" description="Basic and acidic residues" evidence="14">
    <location>
        <begin position="1392"/>
        <end position="1406"/>
    </location>
</feature>
<evidence type="ECO:0000256" key="4">
    <source>
        <dbReference type="ARBA" id="ARBA00022692"/>
    </source>
</evidence>
<keyword evidence="13" id="KW-0175">Coiled coil</keyword>
<evidence type="ECO:0000256" key="7">
    <source>
        <dbReference type="ARBA" id="ARBA00022777"/>
    </source>
</evidence>
<keyword evidence="10 15" id="KW-0472">Membrane</keyword>
<keyword evidence="4 15" id="KW-0812">Transmembrane</keyword>
<feature type="compositionally biased region" description="Polar residues" evidence="14">
    <location>
        <begin position="785"/>
        <end position="804"/>
    </location>
</feature>
<dbReference type="InterPro" id="IPR001245">
    <property type="entry name" value="Ser-Thr/Tyr_kinase_cat_dom"/>
</dbReference>
<reference evidence="17 18" key="1">
    <citation type="submission" date="2019-06" db="EMBL/GenBank/DDBJ databases">
        <title>WGS assembly of Gossypium darwinii.</title>
        <authorList>
            <person name="Chen Z.J."/>
            <person name="Sreedasyam A."/>
            <person name="Ando A."/>
            <person name="Song Q."/>
            <person name="De L."/>
            <person name="Hulse-Kemp A."/>
            <person name="Ding M."/>
            <person name="Ye W."/>
            <person name="Kirkbride R."/>
            <person name="Jenkins J."/>
            <person name="Plott C."/>
            <person name="Lovell J."/>
            <person name="Lin Y.-M."/>
            <person name="Vaughn R."/>
            <person name="Liu B."/>
            <person name="Li W."/>
            <person name="Simpson S."/>
            <person name="Scheffler B."/>
            <person name="Saski C."/>
            <person name="Grover C."/>
            <person name="Hu G."/>
            <person name="Conover J."/>
            <person name="Carlson J."/>
            <person name="Shu S."/>
            <person name="Boston L."/>
            <person name="Williams M."/>
            <person name="Peterson D."/>
            <person name="Mcgee K."/>
            <person name="Jones D."/>
            <person name="Wendel J."/>
            <person name="Stelly D."/>
            <person name="Grimwood J."/>
            <person name="Schmutz J."/>
        </authorList>
    </citation>
    <scope>NUCLEOTIDE SEQUENCE [LARGE SCALE GENOMIC DNA]</scope>
    <source>
        <strain evidence="17">1808015.09</strain>
    </source>
</reference>
<keyword evidence="7" id="KW-0418">Kinase</keyword>
<evidence type="ECO:0000256" key="2">
    <source>
        <dbReference type="ARBA" id="ARBA00022527"/>
    </source>
</evidence>
<keyword evidence="3" id="KW-0808">Transferase</keyword>
<name>A0A5D2GR25_GOSDA</name>
<evidence type="ECO:0000256" key="8">
    <source>
        <dbReference type="ARBA" id="ARBA00022840"/>
    </source>
</evidence>
<keyword evidence="6 12" id="KW-0547">Nucleotide-binding</keyword>
<dbReference type="Gene3D" id="3.30.200.20">
    <property type="entry name" value="Phosphorylase Kinase, domain 1"/>
    <property type="match status" value="1"/>
</dbReference>
<evidence type="ECO:0000256" key="14">
    <source>
        <dbReference type="SAM" id="MobiDB-lite"/>
    </source>
</evidence>
<dbReference type="PANTHER" id="PTHR34121">
    <property type="entry name" value="MYOSIN-11"/>
    <property type="match status" value="1"/>
</dbReference>
<sequence length="1492" mass="167914">MDNPGNFGFIIWILSIYGLLHLSLGFNPVDNYLIDCGSIKNISVGDRIFQADNSTSSYNLSTTHQIFAISSSNSNPTSLYYDSPLYQTARIFNATSHYSFPIKQQGRHWIRLHFFAYVFEKFDMKKAKFSVFAQNFTLLREAQMGDGYIVKEYCLNITSNKLVLTFRPAVNSFAFINGLEVFSVPDNLFPEEVRTIDLQGGNKSLQEQALETVARVDMGNTTVLPQNDTLWRLWISDNAYLIHNNLGSSVSNVSAVNFTEVTEDIAPASVYGTATILNSSDPNLNANLTWTFDVNPGFDYLVRLHFCNIMNEPTQQAIFLEIFIDSRHAGHLDLGSRTSDVFGAPYFMDVCTRVSGSTKLNVSVGPSKLNNPTVILNGLEIMKINDARGSLDVPDVVFSGHSEIKVVVIVVIAVGSFVVVVSVVIVILFCRRRKRRRRMKPVLGKEQHFLMNRGRKVHTTGSTYSNGTSIFSSPMIGYRFPFLAILEATDNFSENLVIGVGGFGKVYRGILKDETEVAVKRGTPQSNQGLAEFRTEIEMLSQFRHRHLVSLIGYCDEQDEMIIIYEYMENGTLKNHLYGSNLPSLSWRQRLEICIGSAKGLHYLHTGSAKAIIHRDVKSANILLDKHFMAKVADFGLSKTGPDIDQTHVSTAVKGSFGYLDPEYLTRQQLTEKSDVYSFGVVLLEVLSGRAVIDPSLPREKANLLEWGMKSYRSGKLEEIVDPCLVGQVKLDCLRKLWDIIEKCLAENGICRPSMGEVLWNLEYALQLQENEERSNQNNEHSSHISRVSTSETSRQFSRASSGVNDDELAGISMSKMFAEMRRERERNEMSWLRTAVNKAVEVGNKNNLTRNFRNYADTVVHHAGQAVAEGAKLLQDRIASRNVRSVKQTVKRLEEAAISCRGSERVMLLRSWLIALKEIEKLASSSSEGSQKSLGQILASKDERENPKRTSMVLYYDSDIGGAPMDFREVFLQSQALEGITVSMIIEAPNDEEISLLLEMFGLCLTGGKEIHNAIVSSIQDLATAFSSYQDEVLVKREELLQFAQSAITGLKIRADLHLLKLPKGGHDNASETTTEATIEDLKVALAEIRIRSTLEGILQKKKLAVNNGDSPEIHAQKVDKLKVLSESLANSSIKAEKRISDHRLQKEEALTVRVVKANEADEREKEIVAEISELEKQRDQLEAELKKVHISLVAANARLHNVREERDHFYEANDQIVAHLKTKEDELSKSISACKVEAKVLHTWINFLEDTWLLQSSYVETKNKQVIEELERHEDYFVNFAITLLSAYKKELGPSISRISKFVENLKKLSESARNDDSKESNPRKHLEEEYLGYETKIITIFSVVENLREHFNAKHGTTSRKDDPKVKGLFDDIEKLRVEFETIERPILEMETPKVDSPNERPLEILSPHPPLESTLPKLDTKENPKTQPKPDTKENPETQPVLDAAAELAKLESEFGKVNQDYTSEEIGDWEFDELERGLISGDSASGK</sequence>
<evidence type="ECO:0000256" key="12">
    <source>
        <dbReference type="PROSITE-ProRule" id="PRU10141"/>
    </source>
</evidence>
<keyword evidence="9 15" id="KW-1133">Transmembrane helix</keyword>
<feature type="coiled-coil region" evidence="13">
    <location>
        <begin position="1159"/>
        <end position="1200"/>
    </location>
</feature>
<dbReference type="Gene3D" id="1.10.510.10">
    <property type="entry name" value="Transferase(Phosphotransferase) domain 1"/>
    <property type="match status" value="1"/>
</dbReference>
<dbReference type="Pfam" id="PF12819">
    <property type="entry name" value="Malectin_like"/>
    <property type="match status" value="1"/>
</dbReference>
<dbReference type="InterPro" id="IPR024788">
    <property type="entry name" value="Malectin-like_Carb-bd_dom"/>
</dbReference>
<dbReference type="PROSITE" id="PS00108">
    <property type="entry name" value="PROTEIN_KINASE_ST"/>
    <property type="match status" value="1"/>
</dbReference>
<feature type="transmembrane region" description="Helical" evidence="15">
    <location>
        <begin position="7"/>
        <end position="26"/>
    </location>
</feature>